<geneLocation type="plasmid" evidence="2 4">
    <name>pRho-VOC14-C342</name>
</geneLocation>
<name>A0AAX3YQK3_RHOOP</name>
<keyword evidence="3" id="KW-1185">Reference proteome</keyword>
<organism evidence="2 4">
    <name type="scientific">Rhodococcus opacus</name>
    <name type="common">Nocardia opaca</name>
    <dbReference type="NCBI Taxonomy" id="37919"/>
    <lineage>
        <taxon>Bacteria</taxon>
        <taxon>Bacillati</taxon>
        <taxon>Actinomycetota</taxon>
        <taxon>Actinomycetes</taxon>
        <taxon>Mycobacteriales</taxon>
        <taxon>Nocardiaceae</taxon>
        <taxon>Rhodococcus</taxon>
    </lineage>
</organism>
<sequence>MVNAGTGPDTAARTLITELRTLLGTKIVAYLTEAPDTATVRGWVDGTTPLPDQAILNRLHIALDAARRIGTRDTPAVAQTWFQGRNPALDNQPPAQLLREANLDSVRTTILAAATEFATHST</sequence>
<protein>
    <submittedName>
        <fullName evidence="2">DUF2384 domain-containing protein</fullName>
    </submittedName>
</protein>
<gene>
    <name evidence="1" type="ORF">O4328_39550</name>
    <name evidence="2" type="ORF">Q5707_38075</name>
</gene>
<keyword evidence="2" id="KW-0614">Plasmid</keyword>
<reference evidence="2" key="2">
    <citation type="submission" date="2023-07" db="EMBL/GenBank/DDBJ databases">
        <title>Genomic analysis of Rhodococcus opacus VOC-14 with glycol ethers degradation activity.</title>
        <authorList>
            <person name="Narkevich D.A."/>
            <person name="Hlushen A.M."/>
            <person name="Akhremchuk A.E."/>
            <person name="Sikolenko M.A."/>
            <person name="Valentovich L.N."/>
        </authorList>
    </citation>
    <scope>NUCLEOTIDE SEQUENCE</scope>
    <source>
        <strain evidence="2">VOC-14</strain>
        <plasmid evidence="2">pRho-VOC14-C342</plasmid>
    </source>
</reference>
<dbReference type="Proteomes" id="UP001066327">
    <property type="component" value="Unassembled WGS sequence"/>
</dbReference>
<dbReference type="Proteomes" id="UP001231166">
    <property type="component" value="Plasmid pRho-VOC14-C342"/>
</dbReference>
<evidence type="ECO:0000313" key="2">
    <source>
        <dbReference type="EMBL" id="WLF51478.1"/>
    </source>
</evidence>
<evidence type="ECO:0000313" key="1">
    <source>
        <dbReference type="EMBL" id="MCZ4589668.1"/>
    </source>
</evidence>
<evidence type="ECO:0000313" key="4">
    <source>
        <dbReference type="Proteomes" id="UP001231166"/>
    </source>
</evidence>
<dbReference type="RefSeq" id="WP_269592629.1">
    <property type="nucleotide sequence ID" value="NZ_CP130954.1"/>
</dbReference>
<dbReference type="AlphaFoldDB" id="A0AAX3YQK3"/>
<dbReference type="EMBL" id="CP130954">
    <property type="protein sequence ID" value="WLF51478.1"/>
    <property type="molecule type" value="Genomic_DNA"/>
</dbReference>
<proteinExistence type="predicted"/>
<accession>A0AAX3YQK3</accession>
<evidence type="ECO:0000313" key="3">
    <source>
        <dbReference type="Proteomes" id="UP001066327"/>
    </source>
</evidence>
<dbReference type="EMBL" id="JAPWIS010000034">
    <property type="protein sequence ID" value="MCZ4589668.1"/>
    <property type="molecule type" value="Genomic_DNA"/>
</dbReference>
<reference evidence="1" key="1">
    <citation type="submission" date="2022-12" db="EMBL/GenBank/DDBJ databases">
        <authorList>
            <person name="Krivoruchko A.V."/>
            <person name="Elkin A."/>
        </authorList>
    </citation>
    <scope>NUCLEOTIDE SEQUENCE</scope>
    <source>
        <strain evidence="1">IEGM 249</strain>
    </source>
</reference>